<dbReference type="Gene3D" id="3.50.50.60">
    <property type="entry name" value="FAD/NAD(P)-binding domain"/>
    <property type="match status" value="1"/>
</dbReference>
<evidence type="ECO:0000256" key="6">
    <source>
        <dbReference type="SAM" id="MobiDB-lite"/>
    </source>
</evidence>
<keyword evidence="5" id="KW-0560">Oxidoreductase</keyword>
<reference evidence="8" key="1">
    <citation type="submission" date="2021-01" db="EMBL/GenBank/DDBJ databases">
        <authorList>
            <person name="Kaushik A."/>
        </authorList>
    </citation>
    <scope>NUCLEOTIDE SEQUENCE</scope>
    <source>
        <strain evidence="8">AG1-1C</strain>
    </source>
</reference>
<keyword evidence="3" id="KW-0285">Flavoprotein</keyword>
<evidence type="ECO:0000256" key="2">
    <source>
        <dbReference type="ARBA" id="ARBA00010790"/>
    </source>
</evidence>
<comment type="caution">
    <text evidence="8">The sequence shown here is derived from an EMBL/GenBank/DDBJ whole genome shotgun (WGS) entry which is preliminary data.</text>
</comment>
<organism evidence="8 9">
    <name type="scientific">Rhizoctonia solani</name>
    <dbReference type="NCBI Taxonomy" id="456999"/>
    <lineage>
        <taxon>Eukaryota</taxon>
        <taxon>Fungi</taxon>
        <taxon>Dikarya</taxon>
        <taxon>Basidiomycota</taxon>
        <taxon>Agaricomycotina</taxon>
        <taxon>Agaricomycetes</taxon>
        <taxon>Cantharellales</taxon>
        <taxon>Ceratobasidiaceae</taxon>
        <taxon>Rhizoctonia</taxon>
    </lineage>
</organism>
<evidence type="ECO:0000313" key="8">
    <source>
        <dbReference type="EMBL" id="CAE6467189.1"/>
    </source>
</evidence>
<dbReference type="InterPro" id="IPR007867">
    <property type="entry name" value="GMC_OxRtase_C"/>
</dbReference>
<comment type="similarity">
    <text evidence="2">Belongs to the GMC oxidoreductase family.</text>
</comment>
<dbReference type="PANTHER" id="PTHR42784:SF1">
    <property type="entry name" value="PYRANOSE 2-OXIDASE"/>
    <property type="match status" value="1"/>
</dbReference>
<name>A0A8H3BYT5_9AGAM</name>
<protein>
    <recommendedName>
        <fullName evidence="7">Glucose-methanol-choline oxidoreductase C-terminal domain-containing protein</fullName>
    </recommendedName>
</protein>
<dbReference type="InterPro" id="IPR036188">
    <property type="entry name" value="FAD/NAD-bd_sf"/>
</dbReference>
<proteinExistence type="inferred from homology"/>
<dbReference type="InterPro" id="IPR051473">
    <property type="entry name" value="P2Ox-like"/>
</dbReference>
<dbReference type="AlphaFoldDB" id="A0A8H3BYT5"/>
<dbReference type="Proteomes" id="UP000663846">
    <property type="component" value="Unassembled WGS sequence"/>
</dbReference>
<accession>A0A8H3BYT5</accession>
<dbReference type="GO" id="GO:0016614">
    <property type="term" value="F:oxidoreductase activity, acting on CH-OH group of donors"/>
    <property type="evidence" value="ECO:0007669"/>
    <property type="project" value="InterPro"/>
</dbReference>
<evidence type="ECO:0000256" key="4">
    <source>
        <dbReference type="ARBA" id="ARBA00022827"/>
    </source>
</evidence>
<gene>
    <name evidence="8" type="ORF">RDB_LOCUS169388</name>
</gene>
<sequence>MSPNSGTVVQGHIHGTSGVSPGKNFESEFFTLTAEEAAKQSPGQEYDIIIIGSGIGGGVLAHDLYDTNIKLGSKAKRVLLLEKGGVVFHSHCLNTARPAGLANDRGQQNDTFFHRFKDNYTFSPPLTEKEWSGGPMYNLGGRSAAWGLFAPRVHDSVLKDHFHSQVVHELLWYYYDKAERLMLLSLPTTRRIHQRIMDRLNLDGLEAEKDSKVQWQWGRIASEFQDEQNFDFAEGAYSSIDKILEIAMSRPQKEDEAGAQVSVEHEYFKTVLNANVRSLNFDKDKNVTGVNVRTPGGNMVPIDVRPGGNVVLAAGSVHSPAILLRSGDSDWKSRIRDHGGLHLTDHDILSYSCSFRYSDPDHRSEYGAMKLQTYVDIGDHIALANMSIDASSFLPRSNDPDNDIPQFIMVFILQRPLVEQSDITIKADEPEVKLERGARPTEHQLKTMRNVTATAMRSLSATAGLKFVGFEDKQISWNDIQLSELPLGGVAHELGTLPMDSGHPGRPSCLDSNLRIRPEICNGVYVCDLSCFPYSPESNPTLTLAALAIRLSRHLNARIRLECLDKDAVHVVNHSGSQVKVWLSNYQPKGGSSGADEAVILDPGADKSWKRVHCVPQGLFVFKPDRKKKDGSFVDVPVILLAYPGKITPIHSLD</sequence>
<evidence type="ECO:0000313" key="9">
    <source>
        <dbReference type="Proteomes" id="UP000663846"/>
    </source>
</evidence>
<keyword evidence="4" id="KW-0274">FAD</keyword>
<evidence type="ECO:0000256" key="3">
    <source>
        <dbReference type="ARBA" id="ARBA00022630"/>
    </source>
</evidence>
<dbReference type="PANTHER" id="PTHR42784">
    <property type="entry name" value="PYRANOSE 2-OXIDASE"/>
    <property type="match status" value="1"/>
</dbReference>
<evidence type="ECO:0000259" key="7">
    <source>
        <dbReference type="Pfam" id="PF05199"/>
    </source>
</evidence>
<feature type="region of interest" description="Disordered" evidence="6">
    <location>
        <begin position="1"/>
        <end position="20"/>
    </location>
</feature>
<comment type="cofactor">
    <cofactor evidence="1">
        <name>FAD</name>
        <dbReference type="ChEBI" id="CHEBI:57692"/>
    </cofactor>
</comment>
<dbReference type="Pfam" id="PF05199">
    <property type="entry name" value="GMC_oxred_C"/>
    <property type="match status" value="1"/>
</dbReference>
<dbReference type="SUPFAM" id="SSF51905">
    <property type="entry name" value="FAD/NAD(P)-binding domain"/>
    <property type="match status" value="1"/>
</dbReference>
<evidence type="ECO:0000256" key="5">
    <source>
        <dbReference type="ARBA" id="ARBA00023002"/>
    </source>
</evidence>
<evidence type="ECO:0000256" key="1">
    <source>
        <dbReference type="ARBA" id="ARBA00001974"/>
    </source>
</evidence>
<feature type="domain" description="Glucose-methanol-choline oxidoreductase C-terminal" evidence="7">
    <location>
        <begin position="435"/>
        <end position="548"/>
    </location>
</feature>
<dbReference type="EMBL" id="CAJMWS010000879">
    <property type="protein sequence ID" value="CAE6467189.1"/>
    <property type="molecule type" value="Genomic_DNA"/>
</dbReference>